<dbReference type="PANTHER" id="PTHR39185">
    <property type="entry name" value="SWARMING MOTILITY PROTEIN SWRD"/>
    <property type="match status" value="1"/>
</dbReference>
<evidence type="ECO:0000313" key="3">
    <source>
        <dbReference type="Proteomes" id="UP000006056"/>
    </source>
</evidence>
<dbReference type="Proteomes" id="UP000006056">
    <property type="component" value="Chromosome"/>
</dbReference>
<dbReference type="KEGG" id="trs:Terro_2571"/>
<keyword evidence="3" id="KW-1185">Reference proteome</keyword>
<protein>
    <submittedName>
        <fullName evidence="2">Uncharacterized protein, possibly involved in motility</fullName>
    </submittedName>
</protein>
<dbReference type="KEGG" id="trs:Terro_2207"/>
<sequence>MIELTRLNGHKLLVNSDLIKHAESIPDTTLTLVTGEKLVVLESCDDVLKRTLHYRAQVLSEAWPSAASAITAHNSASIAHEIELHSND</sequence>
<evidence type="ECO:0000313" key="1">
    <source>
        <dbReference type="EMBL" id="AFL88472.1"/>
    </source>
</evidence>
<dbReference type="PANTHER" id="PTHR39185:SF1">
    <property type="entry name" value="SWARMING MOTILITY PROTEIN SWRD"/>
    <property type="match status" value="1"/>
</dbReference>
<gene>
    <name evidence="1" type="ordered locus">Terro_2207</name>
    <name evidence="2" type="ordered locus">Terro_2571</name>
</gene>
<reference evidence="2 3" key="1">
    <citation type="submission" date="2012-06" db="EMBL/GenBank/DDBJ databases">
        <title>Complete genome of Terriglobus roseus DSM 18391.</title>
        <authorList>
            <consortium name="US DOE Joint Genome Institute (JGI-PGF)"/>
            <person name="Lucas S."/>
            <person name="Copeland A."/>
            <person name="Lapidus A."/>
            <person name="Glavina del Rio T."/>
            <person name="Dalin E."/>
            <person name="Tice H."/>
            <person name="Bruce D."/>
            <person name="Goodwin L."/>
            <person name="Pitluck S."/>
            <person name="Peters L."/>
            <person name="Mikhailova N."/>
            <person name="Munk A.C.C."/>
            <person name="Kyrpides N."/>
            <person name="Mavromatis K."/>
            <person name="Ivanova N."/>
            <person name="Brettin T."/>
            <person name="Detter J.C."/>
            <person name="Han C."/>
            <person name="Larimer F."/>
            <person name="Land M."/>
            <person name="Hauser L."/>
            <person name="Markowitz V."/>
            <person name="Cheng J.-F."/>
            <person name="Hugenholtz P."/>
            <person name="Woyke T."/>
            <person name="Wu D."/>
            <person name="Brambilla E."/>
            <person name="Klenk H.-P."/>
            <person name="Eisen J.A."/>
        </authorList>
    </citation>
    <scope>NUCLEOTIDE SEQUENCE [LARGE SCALE GENOMIC DNA]</scope>
    <source>
        <strain evidence="2">DSM 18391</strain>
        <strain evidence="3">DSM 18391 / NRRL B-41598 / KBS 63</strain>
    </source>
</reference>
<dbReference type="Pfam" id="PF06289">
    <property type="entry name" value="FlbD"/>
    <property type="match status" value="1"/>
</dbReference>
<dbReference type="eggNOG" id="COG1582">
    <property type="taxonomic scope" value="Bacteria"/>
</dbReference>
<accession>I3ZHU5</accession>
<dbReference type="EMBL" id="CP003379">
    <property type="protein sequence ID" value="AFL88813.1"/>
    <property type="molecule type" value="Genomic_DNA"/>
</dbReference>
<dbReference type="InterPro" id="IPR009384">
    <property type="entry name" value="SwrD-like"/>
</dbReference>
<name>I3ZHU5_TERRK</name>
<dbReference type="OrthoDB" id="9799862at2"/>
<proteinExistence type="predicted"/>
<evidence type="ECO:0000313" key="2">
    <source>
        <dbReference type="EMBL" id="AFL88813.1"/>
    </source>
</evidence>
<organism evidence="2 3">
    <name type="scientific">Terriglobus roseus (strain DSM 18391 / NRRL B-41598 / KBS 63)</name>
    <dbReference type="NCBI Taxonomy" id="926566"/>
    <lineage>
        <taxon>Bacteria</taxon>
        <taxon>Pseudomonadati</taxon>
        <taxon>Acidobacteriota</taxon>
        <taxon>Terriglobia</taxon>
        <taxon>Terriglobales</taxon>
        <taxon>Acidobacteriaceae</taxon>
        <taxon>Terriglobus</taxon>
    </lineage>
</organism>
<dbReference type="HOGENOM" id="CLU_173020_0_0_0"/>
<dbReference type="RefSeq" id="WP_014786041.1">
    <property type="nucleotide sequence ID" value="NC_018014.1"/>
</dbReference>
<dbReference type="EMBL" id="CP003379">
    <property type="protein sequence ID" value="AFL88472.1"/>
    <property type="molecule type" value="Genomic_DNA"/>
</dbReference>
<dbReference type="AlphaFoldDB" id="I3ZHU5"/>
<dbReference type="STRING" id="926566.Terro_2207"/>